<accession>A0A8S3XBM3</accession>
<evidence type="ECO:0000313" key="2">
    <source>
        <dbReference type="Proteomes" id="UP000691718"/>
    </source>
</evidence>
<proteinExistence type="predicted"/>
<sequence>MHCDKIPEEERKKMFEKFWKISWKEKKVFIKMSSISKKKERERCAGTSSRRKNSVELYLTDSTGIRFRVCKTMFLNSLGVGEWVIKKWIINEDDPKDAPKNNTRVEAKSQLRKFFDSMLKLESHYCRKDSSKLYLEPIWTSKSQLYESYRKDFCVRGNLEPLSITTFFNMFEALNLSLFSPKKDLCDICESYKAGNVSDIDYKTHRDKKDEARKELAKDISTEHEVLTMDLQSVLLSPRSNVSALYYKTKLIVHNFTLYDCKRNLGYCYIWNECEGKLTSNEFSTIIVTALEKFRTQNTTQHNKEIIIYSDGCTYQNRNVVLSNALLNYSMEKKVTIKQKYLEKGHTQMECDSMHSVIERALKNKKINIPADYVYIAKTACKKNPYDVQYLYHHFFKDVEHTLKFYKSIRPGKRTGDPTVTNIRALKYTPDGRIEFKLRHSATDWEGLPTRTKTISFIPWDTVPQLYSARLKIKKEKYQDLQNLKHTMEKDYHNFYDNLPHT</sequence>
<dbReference type="AlphaFoldDB" id="A0A8S3XBM3"/>
<evidence type="ECO:0000313" key="1">
    <source>
        <dbReference type="EMBL" id="CAG5013162.1"/>
    </source>
</evidence>
<reference evidence="1" key="1">
    <citation type="submission" date="2021-04" db="EMBL/GenBank/DDBJ databases">
        <authorList>
            <person name="Tunstrom K."/>
        </authorList>
    </citation>
    <scope>NUCLEOTIDE SEQUENCE</scope>
</reference>
<keyword evidence="2" id="KW-1185">Reference proteome</keyword>
<organism evidence="1 2">
    <name type="scientific">Parnassius apollo</name>
    <name type="common">Apollo butterfly</name>
    <name type="synonym">Papilio apollo</name>
    <dbReference type="NCBI Taxonomy" id="110799"/>
    <lineage>
        <taxon>Eukaryota</taxon>
        <taxon>Metazoa</taxon>
        <taxon>Ecdysozoa</taxon>
        <taxon>Arthropoda</taxon>
        <taxon>Hexapoda</taxon>
        <taxon>Insecta</taxon>
        <taxon>Pterygota</taxon>
        <taxon>Neoptera</taxon>
        <taxon>Endopterygota</taxon>
        <taxon>Lepidoptera</taxon>
        <taxon>Glossata</taxon>
        <taxon>Ditrysia</taxon>
        <taxon>Papilionoidea</taxon>
        <taxon>Papilionidae</taxon>
        <taxon>Parnassiinae</taxon>
        <taxon>Parnassini</taxon>
        <taxon>Parnassius</taxon>
        <taxon>Parnassius</taxon>
    </lineage>
</organism>
<dbReference type="EMBL" id="CAJQZP010001043">
    <property type="protein sequence ID" value="CAG5013162.1"/>
    <property type="molecule type" value="Genomic_DNA"/>
</dbReference>
<dbReference type="PANTHER" id="PTHR10773:SF19">
    <property type="match status" value="1"/>
</dbReference>
<dbReference type="Proteomes" id="UP000691718">
    <property type="component" value="Unassembled WGS sequence"/>
</dbReference>
<name>A0A8S3XBM3_PARAO</name>
<gene>
    <name evidence="1" type="ORF">PAPOLLO_LOCUS15882</name>
</gene>
<dbReference type="OrthoDB" id="7367179at2759"/>
<dbReference type="PANTHER" id="PTHR10773">
    <property type="entry name" value="DNA-DIRECTED RNA POLYMERASES I, II, AND III SUBUNIT RPABC2"/>
    <property type="match status" value="1"/>
</dbReference>
<comment type="caution">
    <text evidence="1">The sequence shown here is derived from an EMBL/GenBank/DDBJ whole genome shotgun (WGS) entry which is preliminary data.</text>
</comment>
<protein>
    <submittedName>
        <fullName evidence="1">(apollo) hypothetical protein</fullName>
    </submittedName>
</protein>